<dbReference type="InterPro" id="IPR024078">
    <property type="entry name" value="LmbE-like_dom_sf"/>
</dbReference>
<dbReference type="SUPFAM" id="SSF102588">
    <property type="entry name" value="LmbE-like"/>
    <property type="match status" value="1"/>
</dbReference>
<protein>
    <submittedName>
        <fullName evidence="3">Uncharacterized protein</fullName>
    </submittedName>
</protein>
<sequence>MPTAPPAAPSPEATPHRIRQKGTTAVTPSPPAAPRPSLLGIFGHPDDESLLAGGVLAQHAAADAATAVVTTTWAPDTHRAGELADALAVLGAGKPRMLGYADARVPQSAPGMPRLCDAPLDDVVELLVGHIRELRPDVIVTHDAYGQLTGHPDHIHTHRVTLLAVHAAGLPHLYPQAGPPWQPSALYLTTHPESGVGELGSLLSRVGKAVRSAPDEQVTATVDVSAWAETKWRAILAHRSQVEGQRPLPALLSGLTADARHRILATEWYTRLDTKPVLGPLRNLSPDPLPRPTTAGTFFADVPRSAH</sequence>
<dbReference type="InterPro" id="IPR003737">
    <property type="entry name" value="GlcNAc_PI_deacetylase-related"/>
</dbReference>
<keyword evidence="1" id="KW-0862">Zinc</keyword>
<evidence type="ECO:0000313" key="4">
    <source>
        <dbReference type="Proteomes" id="UP000622166"/>
    </source>
</evidence>
<keyword evidence="4" id="KW-1185">Reference proteome</keyword>
<comment type="caution">
    <text evidence="3">The sequence shown here is derived from an EMBL/GenBank/DDBJ whole genome shotgun (WGS) entry which is preliminary data.</text>
</comment>
<accession>A0A918PSC2</accession>
<name>A0A918PSC2_9ACTN</name>
<dbReference type="EMBL" id="BMVW01000009">
    <property type="protein sequence ID" value="GGZ21028.1"/>
    <property type="molecule type" value="Genomic_DNA"/>
</dbReference>
<evidence type="ECO:0000313" key="3">
    <source>
        <dbReference type="EMBL" id="GGZ21028.1"/>
    </source>
</evidence>
<dbReference type="Gene3D" id="3.40.50.10320">
    <property type="entry name" value="LmbE-like"/>
    <property type="match status" value="1"/>
</dbReference>
<dbReference type="Pfam" id="PF02585">
    <property type="entry name" value="PIG-L"/>
    <property type="match status" value="1"/>
</dbReference>
<dbReference type="GO" id="GO:0016811">
    <property type="term" value="F:hydrolase activity, acting on carbon-nitrogen (but not peptide) bonds, in linear amides"/>
    <property type="evidence" value="ECO:0007669"/>
    <property type="project" value="TreeGrafter"/>
</dbReference>
<dbReference type="PANTHER" id="PTHR12993:SF26">
    <property type="entry name" value="1D-MYO-INOSITOL 2-ACETAMIDO-2-DEOXY-ALPHA-D-GLUCOPYRANOSIDE DEACETYLASE"/>
    <property type="match status" value="1"/>
</dbReference>
<dbReference type="Proteomes" id="UP000622166">
    <property type="component" value="Unassembled WGS sequence"/>
</dbReference>
<evidence type="ECO:0000256" key="1">
    <source>
        <dbReference type="ARBA" id="ARBA00022833"/>
    </source>
</evidence>
<dbReference type="GO" id="GO:0016137">
    <property type="term" value="P:glycoside metabolic process"/>
    <property type="evidence" value="ECO:0007669"/>
    <property type="project" value="UniProtKB-ARBA"/>
</dbReference>
<gene>
    <name evidence="3" type="ORF">GCM10010365_46740</name>
</gene>
<reference evidence="3" key="2">
    <citation type="submission" date="2020-09" db="EMBL/GenBank/DDBJ databases">
        <authorList>
            <person name="Sun Q."/>
            <person name="Ohkuma M."/>
        </authorList>
    </citation>
    <scope>NUCLEOTIDE SEQUENCE</scope>
    <source>
        <strain evidence="3">JCM 4815</strain>
    </source>
</reference>
<organism evidence="3 4">
    <name type="scientific">Streptomyces poonensis</name>
    <dbReference type="NCBI Taxonomy" id="68255"/>
    <lineage>
        <taxon>Bacteria</taxon>
        <taxon>Bacillati</taxon>
        <taxon>Actinomycetota</taxon>
        <taxon>Actinomycetes</taxon>
        <taxon>Kitasatosporales</taxon>
        <taxon>Streptomycetaceae</taxon>
        <taxon>Streptomyces</taxon>
    </lineage>
</organism>
<feature type="region of interest" description="Disordered" evidence="2">
    <location>
        <begin position="279"/>
        <end position="307"/>
    </location>
</feature>
<dbReference type="PANTHER" id="PTHR12993">
    <property type="entry name" value="N-ACETYLGLUCOSAMINYL-PHOSPHATIDYLINOSITOL DE-N-ACETYLASE-RELATED"/>
    <property type="match status" value="1"/>
</dbReference>
<reference evidence="3" key="1">
    <citation type="journal article" date="2014" name="Int. J. Syst. Evol. Microbiol.">
        <title>Complete genome sequence of Corynebacterium casei LMG S-19264T (=DSM 44701T), isolated from a smear-ripened cheese.</title>
        <authorList>
            <consortium name="US DOE Joint Genome Institute (JGI-PGF)"/>
            <person name="Walter F."/>
            <person name="Albersmeier A."/>
            <person name="Kalinowski J."/>
            <person name="Ruckert C."/>
        </authorList>
    </citation>
    <scope>NUCLEOTIDE SEQUENCE</scope>
    <source>
        <strain evidence="3">JCM 4815</strain>
    </source>
</reference>
<dbReference type="AlphaFoldDB" id="A0A918PSC2"/>
<evidence type="ECO:0000256" key="2">
    <source>
        <dbReference type="SAM" id="MobiDB-lite"/>
    </source>
</evidence>
<proteinExistence type="predicted"/>
<feature type="region of interest" description="Disordered" evidence="2">
    <location>
        <begin position="1"/>
        <end position="36"/>
    </location>
</feature>